<dbReference type="Proteomes" id="UP000823775">
    <property type="component" value="Unassembled WGS sequence"/>
</dbReference>
<protein>
    <submittedName>
        <fullName evidence="1">Uncharacterized protein</fullName>
    </submittedName>
</protein>
<reference evidence="1 2" key="1">
    <citation type="journal article" date="2021" name="BMC Genomics">
        <title>Datura genome reveals duplications of psychoactive alkaloid biosynthetic genes and high mutation rate following tissue culture.</title>
        <authorList>
            <person name="Rajewski A."/>
            <person name="Carter-House D."/>
            <person name="Stajich J."/>
            <person name="Litt A."/>
        </authorList>
    </citation>
    <scope>NUCLEOTIDE SEQUENCE [LARGE SCALE GENOMIC DNA]</scope>
    <source>
        <strain evidence="1">AR-01</strain>
    </source>
</reference>
<proteinExistence type="predicted"/>
<feature type="non-terminal residue" evidence="1">
    <location>
        <position position="1"/>
    </location>
</feature>
<gene>
    <name evidence="1" type="ORF">HAX54_018008</name>
</gene>
<organism evidence="1 2">
    <name type="scientific">Datura stramonium</name>
    <name type="common">Jimsonweed</name>
    <name type="synonym">Common thornapple</name>
    <dbReference type="NCBI Taxonomy" id="4076"/>
    <lineage>
        <taxon>Eukaryota</taxon>
        <taxon>Viridiplantae</taxon>
        <taxon>Streptophyta</taxon>
        <taxon>Embryophyta</taxon>
        <taxon>Tracheophyta</taxon>
        <taxon>Spermatophyta</taxon>
        <taxon>Magnoliopsida</taxon>
        <taxon>eudicotyledons</taxon>
        <taxon>Gunneridae</taxon>
        <taxon>Pentapetalae</taxon>
        <taxon>asterids</taxon>
        <taxon>lamiids</taxon>
        <taxon>Solanales</taxon>
        <taxon>Solanaceae</taxon>
        <taxon>Solanoideae</taxon>
        <taxon>Datureae</taxon>
        <taxon>Datura</taxon>
    </lineage>
</organism>
<name>A0ABS8UNT6_DATST</name>
<evidence type="ECO:0000313" key="1">
    <source>
        <dbReference type="EMBL" id="MCD9559760.1"/>
    </source>
</evidence>
<sequence length="122" mass="13458">DTLVIEFGDSEKEITTYSIDTSNCVLGTDEASIINQPQNGIQMLGSAQCGILNVNDIDSMILHMYQDKKVERVRELCMLISGLTVMELEVAKTVKDRNAASLQVIQAYENFIVQTIGSQDQG</sequence>
<keyword evidence="2" id="KW-1185">Reference proteome</keyword>
<evidence type="ECO:0000313" key="2">
    <source>
        <dbReference type="Proteomes" id="UP000823775"/>
    </source>
</evidence>
<dbReference type="EMBL" id="JACEIK010002211">
    <property type="protein sequence ID" value="MCD9559760.1"/>
    <property type="molecule type" value="Genomic_DNA"/>
</dbReference>
<comment type="caution">
    <text evidence="1">The sequence shown here is derived from an EMBL/GenBank/DDBJ whole genome shotgun (WGS) entry which is preliminary data.</text>
</comment>
<accession>A0ABS8UNT6</accession>